<proteinExistence type="predicted"/>
<dbReference type="EMBL" id="CAJNON010000148">
    <property type="protein sequence ID" value="CAF1034830.1"/>
    <property type="molecule type" value="Genomic_DNA"/>
</dbReference>
<dbReference type="Proteomes" id="UP000663868">
    <property type="component" value="Unassembled WGS sequence"/>
</dbReference>
<feature type="transmembrane region" description="Helical" evidence="1">
    <location>
        <begin position="174"/>
        <end position="194"/>
    </location>
</feature>
<keyword evidence="1" id="KW-0812">Transmembrane</keyword>
<keyword evidence="1" id="KW-0472">Membrane</keyword>
<evidence type="ECO:0008006" key="9">
    <source>
        <dbReference type="Google" id="ProtNLM"/>
    </source>
</evidence>
<keyword evidence="1" id="KW-1133">Transmembrane helix</keyword>
<organism evidence="2 8">
    <name type="scientific">Adineta steineri</name>
    <dbReference type="NCBI Taxonomy" id="433720"/>
    <lineage>
        <taxon>Eukaryota</taxon>
        <taxon>Metazoa</taxon>
        <taxon>Spiralia</taxon>
        <taxon>Gnathifera</taxon>
        <taxon>Rotifera</taxon>
        <taxon>Eurotatoria</taxon>
        <taxon>Bdelloidea</taxon>
        <taxon>Adinetida</taxon>
        <taxon>Adinetidae</taxon>
        <taxon>Adineta</taxon>
    </lineage>
</organism>
<feature type="transmembrane region" description="Helical" evidence="1">
    <location>
        <begin position="142"/>
        <end position="162"/>
    </location>
</feature>
<evidence type="ECO:0000313" key="5">
    <source>
        <dbReference type="EMBL" id="CAF3551085.1"/>
    </source>
</evidence>
<evidence type="ECO:0000313" key="8">
    <source>
        <dbReference type="Proteomes" id="UP000663891"/>
    </source>
</evidence>
<dbReference type="SUPFAM" id="SSF56399">
    <property type="entry name" value="ADP-ribosylation"/>
    <property type="match status" value="1"/>
</dbReference>
<name>A0A814JAG5_9BILA</name>
<evidence type="ECO:0000313" key="3">
    <source>
        <dbReference type="EMBL" id="CAF1149547.1"/>
    </source>
</evidence>
<dbReference type="Proteomes" id="UP000663881">
    <property type="component" value="Unassembled WGS sequence"/>
</dbReference>
<evidence type="ECO:0000313" key="4">
    <source>
        <dbReference type="EMBL" id="CAF1229259.1"/>
    </source>
</evidence>
<comment type="caution">
    <text evidence="2">The sequence shown here is derived from an EMBL/GenBank/DDBJ whole genome shotgun (WGS) entry which is preliminary data.</text>
</comment>
<feature type="transmembrane region" description="Helical" evidence="1">
    <location>
        <begin position="76"/>
        <end position="98"/>
    </location>
</feature>
<dbReference type="EMBL" id="CAJOAY010000211">
    <property type="protein sequence ID" value="CAF3586787.1"/>
    <property type="molecule type" value="Genomic_DNA"/>
</dbReference>
<dbReference type="EMBL" id="CAJOBB010000234">
    <property type="protein sequence ID" value="CAF3620769.1"/>
    <property type="molecule type" value="Genomic_DNA"/>
</dbReference>
<dbReference type="EMBL" id="CAJNOG010000290">
    <property type="protein sequence ID" value="CAF1149547.1"/>
    <property type="molecule type" value="Genomic_DNA"/>
</dbReference>
<evidence type="ECO:0000313" key="7">
    <source>
        <dbReference type="EMBL" id="CAF3620769.1"/>
    </source>
</evidence>
<protein>
    <recommendedName>
        <fullName evidence="9">PARP catalytic domain-containing protein</fullName>
    </recommendedName>
</protein>
<sequence length="423" mass="48539">MCCNCPCFYKARIVILAFLSLCEAIFIFYRIFIFISPVLSSDEPFSFANIANITDPVAIPLLFDLASSIMATLMRIFILFFVAFILFFCCVACIHAICQSGSASERKGCCHSLGSLKALRRFIAFDCNWPCYRARPKLRFRLRTFFFFLCLVLRFAAIYLYWSVSEADSRGRSNFYSCLLSLVFLIGTFLLDLYHYSVWWCYTPQIDTRCHCRSRKHKRYLPYNIVGNTSRKGILGDCECTSTNCRNRHLSHVVIFHSSSFKPQPRWCTLEENDPNATYIGFHTTTPEAAVSIVHSEFIPSSVGMLGKGVYFARSITDTIGKAQNEGGACIIAVIKMGKVFAFDKQTKTLDKGLSNFVKNSKWHDTHDTCYMKHEVDNKDEFCIKDPKKQIIKWIVVVDERHDKKVVNYGLDTEFDSTKCYCI</sequence>
<evidence type="ECO:0000256" key="1">
    <source>
        <dbReference type="SAM" id="Phobius"/>
    </source>
</evidence>
<dbReference type="OrthoDB" id="425894at2759"/>
<dbReference type="Proteomes" id="UP000663845">
    <property type="component" value="Unassembled WGS sequence"/>
</dbReference>
<dbReference type="Gene3D" id="3.90.228.10">
    <property type="match status" value="1"/>
</dbReference>
<dbReference type="AlphaFoldDB" id="A0A814JAG5"/>
<evidence type="ECO:0000313" key="2">
    <source>
        <dbReference type="EMBL" id="CAF1034830.1"/>
    </source>
</evidence>
<dbReference type="EMBL" id="CAJNOE010000465">
    <property type="protein sequence ID" value="CAF1229259.1"/>
    <property type="molecule type" value="Genomic_DNA"/>
</dbReference>
<accession>A0A814JAG5</accession>
<dbReference type="Proteomes" id="UP000663891">
    <property type="component" value="Unassembled WGS sequence"/>
</dbReference>
<dbReference type="Proteomes" id="UP000663860">
    <property type="component" value="Unassembled WGS sequence"/>
</dbReference>
<feature type="transmembrane region" description="Helical" evidence="1">
    <location>
        <begin position="12"/>
        <end position="35"/>
    </location>
</feature>
<evidence type="ECO:0000313" key="6">
    <source>
        <dbReference type="EMBL" id="CAF3586787.1"/>
    </source>
</evidence>
<dbReference type="EMBL" id="CAJOAZ010000143">
    <property type="protein sequence ID" value="CAF3551085.1"/>
    <property type="molecule type" value="Genomic_DNA"/>
</dbReference>
<gene>
    <name evidence="4" type="ORF">IZO911_LOCUS30160</name>
    <name evidence="3" type="ORF">JYZ213_LOCUS24021</name>
    <name evidence="7" type="ORF">KXQ929_LOCUS6140</name>
    <name evidence="6" type="ORF">OKA104_LOCUS5900</name>
    <name evidence="5" type="ORF">OXD698_LOCUS3933</name>
    <name evidence="2" type="ORF">VCS650_LOCUS16536</name>
</gene>
<reference evidence="2" key="1">
    <citation type="submission" date="2021-02" db="EMBL/GenBank/DDBJ databases">
        <authorList>
            <person name="Nowell W R."/>
        </authorList>
    </citation>
    <scope>NUCLEOTIDE SEQUENCE</scope>
</reference>
<dbReference type="Proteomes" id="UP000663844">
    <property type="component" value="Unassembled WGS sequence"/>
</dbReference>